<dbReference type="Pfam" id="PF10988">
    <property type="entry name" value="DUF2807"/>
    <property type="match status" value="1"/>
</dbReference>
<sequence length="236" mass="25383">MRVCIQDAVRAHHRFDCEPNPRQGARDMITTLIAAAALAQAGETVDVEPFSAIDARGDFRIEVTLGQPHAVTIDGDPEEIERFDVDVRSGELRIELEEPDEPFWRRWFGDIAGSDAVVHVRAPAVSELTFAAAVDARVEGIDAETLRVRVSSAADARLSGRCGDLDASASSAADLNAQDLECERVTVDARSAANARVFASEAADATARSAADVIVHGDPARYDERESSAGSVRRGR</sequence>
<dbReference type="InterPro" id="IPR021255">
    <property type="entry name" value="DUF2807"/>
</dbReference>
<comment type="caution">
    <text evidence="2">The sequence shown here is derived from an EMBL/GenBank/DDBJ whole genome shotgun (WGS) entry which is preliminary data.</text>
</comment>
<gene>
    <name evidence="2" type="ORF">DDZ18_05870</name>
</gene>
<dbReference type="AlphaFoldDB" id="A0A2U2BT72"/>
<reference evidence="3" key="1">
    <citation type="submission" date="2018-05" db="EMBL/GenBank/DDBJ databases">
        <authorList>
            <person name="Liu B.-T."/>
        </authorList>
    </citation>
    <scope>NUCLEOTIDE SEQUENCE [LARGE SCALE GENOMIC DNA]</scope>
    <source>
        <strain evidence="3">WD6-1</strain>
    </source>
</reference>
<name>A0A2U2BT72_9PROT</name>
<proteinExistence type="predicted"/>
<evidence type="ECO:0000313" key="3">
    <source>
        <dbReference type="Proteomes" id="UP000245168"/>
    </source>
</evidence>
<dbReference type="Proteomes" id="UP000245168">
    <property type="component" value="Unassembled WGS sequence"/>
</dbReference>
<feature type="domain" description="Putative auto-transporter adhesin head GIN" evidence="1">
    <location>
        <begin position="49"/>
        <end position="219"/>
    </location>
</feature>
<protein>
    <recommendedName>
        <fullName evidence="1">Putative auto-transporter adhesin head GIN domain-containing protein</fullName>
    </recommendedName>
</protein>
<dbReference type="EMBL" id="QEXV01000003">
    <property type="protein sequence ID" value="PWE17219.1"/>
    <property type="molecule type" value="Genomic_DNA"/>
</dbReference>
<accession>A0A2U2BT72</accession>
<evidence type="ECO:0000313" key="2">
    <source>
        <dbReference type="EMBL" id="PWE17219.1"/>
    </source>
</evidence>
<dbReference type="Gene3D" id="2.160.20.120">
    <property type="match status" value="2"/>
</dbReference>
<organism evidence="2 3">
    <name type="scientific">Marinicauda salina</name>
    <dbReference type="NCBI Taxonomy" id="2135793"/>
    <lineage>
        <taxon>Bacteria</taxon>
        <taxon>Pseudomonadati</taxon>
        <taxon>Pseudomonadota</taxon>
        <taxon>Alphaproteobacteria</taxon>
        <taxon>Maricaulales</taxon>
        <taxon>Maricaulaceae</taxon>
        <taxon>Marinicauda</taxon>
    </lineage>
</organism>
<evidence type="ECO:0000259" key="1">
    <source>
        <dbReference type="Pfam" id="PF10988"/>
    </source>
</evidence>
<keyword evidence="3" id="KW-1185">Reference proteome</keyword>